<dbReference type="Pfam" id="PF03960">
    <property type="entry name" value="ArsC"/>
    <property type="match status" value="1"/>
</dbReference>
<evidence type="ECO:0000313" key="6">
    <source>
        <dbReference type="Proteomes" id="UP000321764"/>
    </source>
</evidence>
<dbReference type="PANTHER" id="PTHR30041">
    <property type="entry name" value="ARSENATE REDUCTASE"/>
    <property type="match status" value="1"/>
</dbReference>
<dbReference type="InterPro" id="IPR006659">
    <property type="entry name" value="Arsenate_reductase"/>
</dbReference>
<dbReference type="GO" id="GO:0008794">
    <property type="term" value="F:arsenate reductase (glutaredoxin) activity"/>
    <property type="evidence" value="ECO:0007669"/>
    <property type="project" value="UniProtKB-UniRule"/>
</dbReference>
<keyword evidence="2 4" id="KW-0560">Oxidoreductase</keyword>
<dbReference type="EMBL" id="VKAD01000001">
    <property type="protein sequence ID" value="TXR53603.1"/>
    <property type="molecule type" value="Genomic_DNA"/>
</dbReference>
<dbReference type="AlphaFoldDB" id="A0A5C8Z8M8"/>
<comment type="caution">
    <text evidence="5">The sequence shown here is derived from an EMBL/GenBank/DDBJ whole genome shotgun (WGS) entry which is preliminary data.</text>
</comment>
<dbReference type="OrthoDB" id="9790554at2"/>
<dbReference type="CDD" id="cd03034">
    <property type="entry name" value="ArsC_ArsC"/>
    <property type="match status" value="1"/>
</dbReference>
<comment type="catalytic activity">
    <reaction evidence="4">
        <text>[glutaredoxin]-dithiol + arsenate + glutathione + H(+) = glutathionyl-S-S-[glutaredoxin] + arsenite + H2O</text>
        <dbReference type="Rhea" id="RHEA:22016"/>
        <dbReference type="Rhea" id="RHEA-COMP:10729"/>
        <dbReference type="Rhea" id="RHEA-COMP:17668"/>
        <dbReference type="ChEBI" id="CHEBI:15377"/>
        <dbReference type="ChEBI" id="CHEBI:15378"/>
        <dbReference type="ChEBI" id="CHEBI:29242"/>
        <dbReference type="ChEBI" id="CHEBI:29950"/>
        <dbReference type="ChEBI" id="CHEBI:48597"/>
        <dbReference type="ChEBI" id="CHEBI:57925"/>
        <dbReference type="ChEBI" id="CHEBI:146199"/>
        <dbReference type="EC" id="1.20.4.1"/>
    </reaction>
</comment>
<dbReference type="SUPFAM" id="SSF52833">
    <property type="entry name" value="Thioredoxin-like"/>
    <property type="match status" value="1"/>
</dbReference>
<dbReference type="PROSITE" id="PS51353">
    <property type="entry name" value="ARSC"/>
    <property type="match status" value="1"/>
</dbReference>
<reference evidence="5 6" key="1">
    <citation type="submission" date="2019-07" db="EMBL/GenBank/DDBJ databases">
        <title>Reinekea sp. strain SSH23 genome sequencing and assembly.</title>
        <authorList>
            <person name="Kim I."/>
        </authorList>
    </citation>
    <scope>NUCLEOTIDE SEQUENCE [LARGE SCALE GENOMIC DNA]</scope>
    <source>
        <strain evidence="5 6">SSH23</strain>
    </source>
</reference>
<gene>
    <name evidence="5" type="primary">arsC</name>
    <name evidence="5" type="ORF">FME95_03295</name>
</gene>
<proteinExistence type="inferred from homology"/>
<evidence type="ECO:0000256" key="2">
    <source>
        <dbReference type="ARBA" id="ARBA00023002"/>
    </source>
</evidence>
<keyword evidence="6" id="KW-1185">Reference proteome</keyword>
<protein>
    <recommendedName>
        <fullName evidence="4">Arsenate reductase</fullName>
        <ecNumber evidence="4">1.20.4.1</ecNumber>
    </recommendedName>
</protein>
<dbReference type="PANTHER" id="PTHR30041:SF4">
    <property type="entry name" value="ARSENATE REDUCTASE"/>
    <property type="match status" value="1"/>
</dbReference>
<dbReference type="Gene3D" id="3.40.30.10">
    <property type="entry name" value="Glutaredoxin"/>
    <property type="match status" value="1"/>
</dbReference>
<evidence type="ECO:0000313" key="5">
    <source>
        <dbReference type="EMBL" id="TXR53603.1"/>
    </source>
</evidence>
<evidence type="ECO:0000256" key="3">
    <source>
        <dbReference type="PROSITE-ProRule" id="PRU01282"/>
    </source>
</evidence>
<dbReference type="InterPro" id="IPR006660">
    <property type="entry name" value="Arsenate_reductase-like"/>
</dbReference>
<dbReference type="InterPro" id="IPR036249">
    <property type="entry name" value="Thioredoxin-like_sf"/>
</dbReference>
<dbReference type="NCBIfam" id="TIGR00014">
    <property type="entry name" value="arsC"/>
    <property type="match status" value="1"/>
</dbReference>
<accession>A0A5C8Z8M8</accession>
<evidence type="ECO:0000256" key="1">
    <source>
        <dbReference type="ARBA" id="ARBA00007198"/>
    </source>
</evidence>
<evidence type="ECO:0000256" key="4">
    <source>
        <dbReference type="RuleBase" id="RU362029"/>
    </source>
</evidence>
<sequence length="114" mass="12682">MKATIYHNPRCSKSRQALALLKSHGIEPEVVEYLKSPLDSSELNKLLDLLSIEPHHLLRSKEAEYKTLGLSKSSTRNEIIEAIVTAPKLMERPIVITAKGARIGRPTEAIEAIL</sequence>
<dbReference type="Proteomes" id="UP000321764">
    <property type="component" value="Unassembled WGS sequence"/>
</dbReference>
<dbReference type="EC" id="1.20.4.1" evidence="4"/>
<comment type="similarity">
    <text evidence="1 3 4">Belongs to the ArsC family.</text>
</comment>
<name>A0A5C8Z8M8_9GAMM</name>
<dbReference type="RefSeq" id="WP_147713003.1">
    <property type="nucleotide sequence ID" value="NZ_VKAD01000001.1"/>
</dbReference>
<organism evidence="5 6">
    <name type="scientific">Reinekea thalattae</name>
    <dbReference type="NCBI Taxonomy" id="2593301"/>
    <lineage>
        <taxon>Bacteria</taxon>
        <taxon>Pseudomonadati</taxon>
        <taxon>Pseudomonadota</taxon>
        <taxon>Gammaproteobacteria</taxon>
        <taxon>Oceanospirillales</taxon>
        <taxon>Saccharospirillaceae</taxon>
        <taxon>Reinekea</taxon>
    </lineage>
</organism>